<comment type="caution">
    <text evidence="4">The sequence shown here is derived from an EMBL/GenBank/DDBJ whole genome shotgun (WGS) entry which is preliminary data.</text>
</comment>
<evidence type="ECO:0000313" key="5">
    <source>
        <dbReference type="Proteomes" id="UP000823889"/>
    </source>
</evidence>
<evidence type="ECO:0000256" key="2">
    <source>
        <dbReference type="ARBA" id="ARBA00022801"/>
    </source>
</evidence>
<evidence type="ECO:0000313" key="4">
    <source>
        <dbReference type="EMBL" id="HJD44547.1"/>
    </source>
</evidence>
<dbReference type="NCBIfam" id="TIGR00666">
    <property type="entry name" value="PBP4"/>
    <property type="match status" value="1"/>
</dbReference>
<evidence type="ECO:0000256" key="3">
    <source>
        <dbReference type="SAM" id="SignalP"/>
    </source>
</evidence>
<dbReference type="SUPFAM" id="SSF56601">
    <property type="entry name" value="beta-lactamase/transpeptidase-like"/>
    <property type="match status" value="1"/>
</dbReference>
<dbReference type="GO" id="GO:0009002">
    <property type="term" value="F:serine-type D-Ala-D-Ala carboxypeptidase activity"/>
    <property type="evidence" value="ECO:0007669"/>
    <property type="project" value="UniProtKB-EC"/>
</dbReference>
<feature type="signal peptide" evidence="3">
    <location>
        <begin position="1"/>
        <end position="26"/>
    </location>
</feature>
<dbReference type="AlphaFoldDB" id="A0A9D2RJ02"/>
<dbReference type="InterPro" id="IPR000667">
    <property type="entry name" value="Peptidase_S13"/>
</dbReference>
<dbReference type="Gene3D" id="3.40.710.10">
    <property type="entry name" value="DD-peptidase/beta-lactamase superfamily"/>
    <property type="match status" value="2"/>
</dbReference>
<comment type="similarity">
    <text evidence="1">Belongs to the peptidase S13 family.</text>
</comment>
<organism evidence="4 5">
    <name type="scientific">Candidatus Paenalcaligenes intestinipullorum</name>
    <dbReference type="NCBI Taxonomy" id="2838718"/>
    <lineage>
        <taxon>Bacteria</taxon>
        <taxon>Pseudomonadati</taxon>
        <taxon>Pseudomonadota</taxon>
        <taxon>Betaproteobacteria</taxon>
        <taxon>Burkholderiales</taxon>
        <taxon>Alcaligenaceae</taxon>
        <taxon>Paenalcaligenes</taxon>
    </lineage>
</organism>
<dbReference type="Pfam" id="PF02113">
    <property type="entry name" value="Peptidase_S13"/>
    <property type="match status" value="1"/>
</dbReference>
<reference evidence="4" key="1">
    <citation type="journal article" date="2021" name="PeerJ">
        <title>Extensive microbial diversity within the chicken gut microbiome revealed by metagenomics and culture.</title>
        <authorList>
            <person name="Gilroy R."/>
            <person name="Ravi A."/>
            <person name="Getino M."/>
            <person name="Pursley I."/>
            <person name="Horton D.L."/>
            <person name="Alikhan N.F."/>
            <person name="Baker D."/>
            <person name="Gharbi K."/>
            <person name="Hall N."/>
            <person name="Watson M."/>
            <person name="Adriaenssens E.M."/>
            <person name="Foster-Nyarko E."/>
            <person name="Jarju S."/>
            <person name="Secka A."/>
            <person name="Antonio M."/>
            <person name="Oren A."/>
            <person name="Chaudhuri R.R."/>
            <person name="La Ragione R."/>
            <person name="Hildebrand F."/>
            <person name="Pallen M.J."/>
        </authorList>
    </citation>
    <scope>NUCLEOTIDE SEQUENCE</scope>
    <source>
        <strain evidence="4">9264</strain>
    </source>
</reference>
<dbReference type="GO" id="GO:0000270">
    <property type="term" value="P:peptidoglycan metabolic process"/>
    <property type="evidence" value="ECO:0007669"/>
    <property type="project" value="TreeGrafter"/>
</dbReference>
<reference evidence="4" key="2">
    <citation type="submission" date="2021-04" db="EMBL/GenBank/DDBJ databases">
        <authorList>
            <person name="Gilroy R."/>
        </authorList>
    </citation>
    <scope>NUCLEOTIDE SEQUENCE</scope>
    <source>
        <strain evidence="4">9264</strain>
    </source>
</reference>
<keyword evidence="4" id="KW-0645">Protease</keyword>
<accession>A0A9D2RJ02</accession>
<keyword evidence="3" id="KW-0732">Signal</keyword>
<keyword evidence="4" id="KW-0121">Carboxypeptidase</keyword>
<dbReference type="PRINTS" id="PR00922">
    <property type="entry name" value="DADACBPTASE3"/>
</dbReference>
<sequence length="478" mass="51179">MSHKVLLRFRSVVALFLFLGSGWAFAQGLALPPELQRAWKTTGLSDQSLSLVVQDTEGNTLINHNGEVARNPASVMKLVSTWVGLSALGPDYTWRTSFLAQAGAKVDEQGSLAGPLYIQASGDPQLTIPDLWSMLRDLRLRGVKNLSSVVIDRSVFGRVGINPHAFDGAGDRPYNASPDALVVGLGASRLVMQPDATNKRWIPLLDPALPGLRVEGEVGWQDGVCPGSPNIGTAIRAQGSGVVVQLSGKAIGSCGEFSVYRLTLDQPAFFEAVFRALWQELGGTLARGFSTGAVPKNATALVWHDSAPLADQIRLINKRSNNLMATLVHLTVGAELSGKGATVASAEQAATRVLNQQGVNTQGWRIDNGSGLSREARVTATGLAQMLQTAWRSNYMPEYISSLAISGVDGTVKRRLRDDDVQGRAHLKTGTLRDARALSGYVLGASGKRYILVSMVNDSRSAAVRPFDDAVVKWLATQ</sequence>
<dbReference type="InterPro" id="IPR012338">
    <property type="entry name" value="Beta-lactam/transpept-like"/>
</dbReference>
<proteinExistence type="inferred from homology"/>
<keyword evidence="2 4" id="KW-0378">Hydrolase</keyword>
<dbReference type="EMBL" id="DWUQ01000121">
    <property type="protein sequence ID" value="HJD44547.1"/>
    <property type="molecule type" value="Genomic_DNA"/>
</dbReference>
<evidence type="ECO:0000256" key="1">
    <source>
        <dbReference type="ARBA" id="ARBA00006096"/>
    </source>
</evidence>
<protein>
    <submittedName>
        <fullName evidence="4">D-alanyl-D-alanine carboxypeptidase/D-alanyl-D-alanine-endopeptidase</fullName>
        <ecNumber evidence="4">3.4.16.4</ecNumber>
    </submittedName>
</protein>
<dbReference type="EC" id="3.4.16.4" evidence="4"/>
<name>A0A9D2RJ02_9BURK</name>
<gene>
    <name evidence="4" type="primary">dacB</name>
    <name evidence="4" type="ORF">H9906_05920</name>
</gene>
<dbReference type="PANTHER" id="PTHR30023:SF0">
    <property type="entry name" value="PENICILLIN-SENSITIVE CARBOXYPEPTIDASE A"/>
    <property type="match status" value="1"/>
</dbReference>
<dbReference type="Proteomes" id="UP000823889">
    <property type="component" value="Unassembled WGS sequence"/>
</dbReference>
<dbReference type="GO" id="GO:0006508">
    <property type="term" value="P:proteolysis"/>
    <property type="evidence" value="ECO:0007669"/>
    <property type="project" value="InterPro"/>
</dbReference>
<dbReference type="PANTHER" id="PTHR30023">
    <property type="entry name" value="D-ALANYL-D-ALANINE CARBOXYPEPTIDASE"/>
    <property type="match status" value="1"/>
</dbReference>
<feature type="chain" id="PRO_5038365451" evidence="3">
    <location>
        <begin position="27"/>
        <end position="478"/>
    </location>
</feature>